<keyword evidence="1" id="KW-0472">Membrane</keyword>
<gene>
    <name evidence="2" type="ORF">ENJ51_04195</name>
</gene>
<feature type="transmembrane region" description="Helical" evidence="1">
    <location>
        <begin position="83"/>
        <end position="107"/>
    </location>
</feature>
<feature type="transmembrane region" description="Helical" evidence="1">
    <location>
        <begin position="143"/>
        <end position="163"/>
    </location>
</feature>
<comment type="caution">
    <text evidence="2">The sequence shown here is derived from an EMBL/GenBank/DDBJ whole genome shotgun (WGS) entry which is preliminary data.</text>
</comment>
<name>A0A7V2T247_LEUMU</name>
<sequence>MQLLLNRLINFLKWPIGILSILLFMPACSHLWQVMGYIYKHSSNYSMLFYGFFAYSILWLLWIKQSMMARWFSTLEHEVTHSIFAIISLNRVVGLHATGGAGGVMYYHGPSNWIITLSPYFVPTLSLFILLFLSLVKTSHLSILFFLLGFSLAYNFLTMWKSIHYLQSDLVQSGWLFVCMFLPTANVLMLLIILTALPNDGLNTENSLLYVWQDAMVFMEYYF</sequence>
<organism evidence="2">
    <name type="scientific">Leucothrix mucor</name>
    <dbReference type="NCBI Taxonomy" id="45248"/>
    <lineage>
        <taxon>Bacteria</taxon>
        <taxon>Pseudomonadati</taxon>
        <taxon>Pseudomonadota</taxon>
        <taxon>Gammaproteobacteria</taxon>
        <taxon>Thiotrichales</taxon>
        <taxon>Thiotrichaceae</taxon>
        <taxon>Leucothrix</taxon>
    </lineage>
</organism>
<proteinExistence type="predicted"/>
<dbReference type="Pfam" id="PF13398">
    <property type="entry name" value="Peptidase_M50B"/>
    <property type="match status" value="1"/>
</dbReference>
<feature type="transmembrane region" description="Helical" evidence="1">
    <location>
        <begin position="175"/>
        <end position="197"/>
    </location>
</feature>
<dbReference type="EMBL" id="DRMS01000165">
    <property type="protein sequence ID" value="HFC91993.1"/>
    <property type="molecule type" value="Genomic_DNA"/>
</dbReference>
<protein>
    <submittedName>
        <fullName evidence="2">Uncharacterized protein</fullName>
    </submittedName>
</protein>
<evidence type="ECO:0000313" key="2">
    <source>
        <dbReference type="EMBL" id="HFC91993.1"/>
    </source>
</evidence>
<dbReference type="InterPro" id="IPR049500">
    <property type="entry name" value="Peptidase_M50B-like"/>
</dbReference>
<keyword evidence="1" id="KW-1133">Transmembrane helix</keyword>
<feature type="transmembrane region" description="Helical" evidence="1">
    <location>
        <begin position="44"/>
        <end position="62"/>
    </location>
</feature>
<dbReference type="Proteomes" id="UP000885750">
    <property type="component" value="Unassembled WGS sequence"/>
</dbReference>
<feature type="transmembrane region" description="Helical" evidence="1">
    <location>
        <begin position="12"/>
        <end position="32"/>
    </location>
</feature>
<dbReference type="AlphaFoldDB" id="A0A7V2T247"/>
<feature type="transmembrane region" description="Helical" evidence="1">
    <location>
        <begin position="113"/>
        <end position="136"/>
    </location>
</feature>
<evidence type="ECO:0000256" key="1">
    <source>
        <dbReference type="SAM" id="Phobius"/>
    </source>
</evidence>
<keyword evidence="1" id="KW-0812">Transmembrane</keyword>
<accession>A0A7V2T247</accession>
<reference evidence="2" key="1">
    <citation type="journal article" date="2020" name="mSystems">
        <title>Genome- and Community-Level Interaction Insights into Carbon Utilization and Element Cycling Functions of Hydrothermarchaeota in Hydrothermal Sediment.</title>
        <authorList>
            <person name="Zhou Z."/>
            <person name="Liu Y."/>
            <person name="Xu W."/>
            <person name="Pan J."/>
            <person name="Luo Z.H."/>
            <person name="Li M."/>
        </authorList>
    </citation>
    <scope>NUCLEOTIDE SEQUENCE [LARGE SCALE GENOMIC DNA]</scope>
    <source>
        <strain evidence="2">HyVt-493</strain>
    </source>
</reference>